<dbReference type="Gene3D" id="3.20.20.80">
    <property type="entry name" value="Glycosidases"/>
    <property type="match status" value="1"/>
</dbReference>
<protein>
    <submittedName>
        <fullName evidence="1">Uncharacterized protein</fullName>
    </submittedName>
</protein>
<dbReference type="InterPro" id="IPR017853">
    <property type="entry name" value="GH"/>
</dbReference>
<keyword evidence="2" id="KW-1185">Reference proteome</keyword>
<dbReference type="RefSeq" id="WP_379951196.1">
    <property type="nucleotide sequence ID" value="NZ_JBHMAF010000180.1"/>
</dbReference>
<proteinExistence type="predicted"/>
<name>A0ABV5WJX2_9BACI</name>
<accession>A0ABV5WJX2</accession>
<evidence type="ECO:0000313" key="2">
    <source>
        <dbReference type="Proteomes" id="UP001589609"/>
    </source>
</evidence>
<dbReference type="Proteomes" id="UP001589609">
    <property type="component" value="Unassembled WGS sequence"/>
</dbReference>
<organism evidence="1 2">
    <name type="scientific">Ectobacillus funiculus</name>
    <dbReference type="NCBI Taxonomy" id="137993"/>
    <lineage>
        <taxon>Bacteria</taxon>
        <taxon>Bacillati</taxon>
        <taxon>Bacillota</taxon>
        <taxon>Bacilli</taxon>
        <taxon>Bacillales</taxon>
        <taxon>Bacillaceae</taxon>
        <taxon>Ectobacillus</taxon>
    </lineage>
</organism>
<comment type="caution">
    <text evidence="1">The sequence shown here is derived from an EMBL/GenBank/DDBJ whole genome shotgun (WGS) entry which is preliminary data.</text>
</comment>
<reference evidence="1 2" key="1">
    <citation type="submission" date="2024-09" db="EMBL/GenBank/DDBJ databases">
        <authorList>
            <person name="Sun Q."/>
            <person name="Mori K."/>
        </authorList>
    </citation>
    <scope>NUCLEOTIDE SEQUENCE [LARGE SCALE GENOMIC DNA]</scope>
    <source>
        <strain evidence="1 2">JCM 11201</strain>
    </source>
</reference>
<dbReference type="EMBL" id="JBHMAF010000180">
    <property type="protein sequence ID" value="MFB9760921.1"/>
    <property type="molecule type" value="Genomic_DNA"/>
</dbReference>
<evidence type="ECO:0000313" key="1">
    <source>
        <dbReference type="EMBL" id="MFB9760921.1"/>
    </source>
</evidence>
<gene>
    <name evidence="1" type="ORF">ACFFMS_21850</name>
</gene>
<sequence>MIAKYTLWKNGGFSNIKRNNVYSPLISNGFGSSIYNKANHIDIKMSADAGFKWARTDMSWDRIEKRKDEYDFVVTGYDELNKSLSDEGVRSFYMLGYSNELYEKGWSIVTEGKVERLFQDLSVL</sequence>
<dbReference type="SUPFAM" id="SSF51445">
    <property type="entry name" value="(Trans)glycosidases"/>
    <property type="match status" value="1"/>
</dbReference>